<dbReference type="InterPro" id="IPR000838">
    <property type="entry name" value="RNA_pol_sigma70_ECF_CS"/>
</dbReference>
<organism evidence="9 10">
    <name type="scientific">Prevotella intermedia</name>
    <dbReference type="NCBI Taxonomy" id="28131"/>
    <lineage>
        <taxon>Bacteria</taxon>
        <taxon>Pseudomonadati</taxon>
        <taxon>Bacteroidota</taxon>
        <taxon>Bacteroidia</taxon>
        <taxon>Bacteroidales</taxon>
        <taxon>Prevotellaceae</taxon>
        <taxon>Prevotella</taxon>
    </lineage>
</organism>
<name>A0AAJ3VAI5_PREIN</name>
<gene>
    <name evidence="9" type="ORF">CTI16_03415</name>
</gene>
<evidence type="ECO:0000313" key="10">
    <source>
        <dbReference type="Proteomes" id="UP000229111"/>
    </source>
</evidence>
<accession>A0AAJ3VAI5</accession>
<dbReference type="Gene3D" id="1.10.10.10">
    <property type="entry name" value="Winged helix-like DNA-binding domain superfamily/Winged helix DNA-binding domain"/>
    <property type="match status" value="1"/>
</dbReference>
<dbReference type="Proteomes" id="UP000229111">
    <property type="component" value="Unassembled WGS sequence"/>
</dbReference>
<evidence type="ECO:0000256" key="4">
    <source>
        <dbReference type="ARBA" id="ARBA00023125"/>
    </source>
</evidence>
<dbReference type="NCBIfam" id="TIGR02937">
    <property type="entry name" value="sigma70-ECF"/>
    <property type="match status" value="1"/>
</dbReference>
<dbReference type="InterPro" id="IPR013249">
    <property type="entry name" value="RNA_pol_sigma70_r4_t2"/>
</dbReference>
<protein>
    <recommendedName>
        <fullName evidence="6">RNA polymerase sigma factor</fullName>
    </recommendedName>
</protein>
<dbReference type="SUPFAM" id="SSF88659">
    <property type="entry name" value="Sigma3 and sigma4 domains of RNA polymerase sigma factors"/>
    <property type="match status" value="1"/>
</dbReference>
<dbReference type="InterPro" id="IPR036388">
    <property type="entry name" value="WH-like_DNA-bd_sf"/>
</dbReference>
<comment type="caution">
    <text evidence="9">The sequence shown here is derived from an EMBL/GenBank/DDBJ whole genome shotgun (WGS) entry which is preliminary data.</text>
</comment>
<feature type="domain" description="RNA polymerase sigma-70 region 2" evidence="7">
    <location>
        <begin position="23"/>
        <end position="89"/>
    </location>
</feature>
<evidence type="ECO:0000259" key="8">
    <source>
        <dbReference type="Pfam" id="PF08281"/>
    </source>
</evidence>
<evidence type="ECO:0000256" key="5">
    <source>
        <dbReference type="ARBA" id="ARBA00023163"/>
    </source>
</evidence>
<dbReference type="InterPro" id="IPR007627">
    <property type="entry name" value="RNA_pol_sigma70_r2"/>
</dbReference>
<keyword evidence="2 6" id="KW-0805">Transcription regulation</keyword>
<dbReference type="Pfam" id="PF08281">
    <property type="entry name" value="Sigma70_r4_2"/>
    <property type="match status" value="1"/>
</dbReference>
<evidence type="ECO:0000256" key="2">
    <source>
        <dbReference type="ARBA" id="ARBA00023015"/>
    </source>
</evidence>
<dbReference type="GO" id="GO:0003677">
    <property type="term" value="F:DNA binding"/>
    <property type="evidence" value="ECO:0007669"/>
    <property type="project" value="UniProtKB-KW"/>
</dbReference>
<proteinExistence type="inferred from homology"/>
<evidence type="ECO:0000256" key="3">
    <source>
        <dbReference type="ARBA" id="ARBA00023082"/>
    </source>
</evidence>
<comment type="similarity">
    <text evidence="1 6">Belongs to the sigma-70 factor family. ECF subfamily.</text>
</comment>
<dbReference type="PROSITE" id="PS01063">
    <property type="entry name" value="SIGMA70_ECF"/>
    <property type="match status" value="1"/>
</dbReference>
<dbReference type="EMBL" id="PEKM01000001">
    <property type="protein sequence ID" value="PIK19106.1"/>
    <property type="molecule type" value="Genomic_DNA"/>
</dbReference>
<dbReference type="RefSeq" id="WP_099892164.1">
    <property type="nucleotide sequence ID" value="NZ_PEKM01000001.1"/>
</dbReference>
<dbReference type="InterPro" id="IPR013325">
    <property type="entry name" value="RNA_pol_sigma_r2"/>
</dbReference>
<dbReference type="CDD" id="cd06171">
    <property type="entry name" value="Sigma70_r4"/>
    <property type="match status" value="1"/>
</dbReference>
<dbReference type="InterPro" id="IPR039425">
    <property type="entry name" value="RNA_pol_sigma-70-like"/>
</dbReference>
<dbReference type="SUPFAM" id="SSF88946">
    <property type="entry name" value="Sigma2 domain of RNA polymerase sigma factors"/>
    <property type="match status" value="1"/>
</dbReference>
<evidence type="ECO:0000256" key="1">
    <source>
        <dbReference type="ARBA" id="ARBA00010641"/>
    </source>
</evidence>
<dbReference type="GO" id="GO:0006352">
    <property type="term" value="P:DNA-templated transcription initiation"/>
    <property type="evidence" value="ECO:0007669"/>
    <property type="project" value="InterPro"/>
</dbReference>
<keyword evidence="5 6" id="KW-0804">Transcription</keyword>
<dbReference type="PANTHER" id="PTHR43133:SF51">
    <property type="entry name" value="RNA POLYMERASE SIGMA FACTOR"/>
    <property type="match status" value="1"/>
</dbReference>
<reference evidence="9 10" key="1">
    <citation type="submission" date="2017-11" db="EMBL/GenBank/DDBJ databases">
        <title>Genome sequencing of Prevotella intermedia KCOM 1101.</title>
        <authorList>
            <person name="Kook J.-K."/>
            <person name="Park S.-N."/>
            <person name="Lim Y.K."/>
        </authorList>
    </citation>
    <scope>NUCLEOTIDE SEQUENCE [LARGE SCALE GENOMIC DNA]</scope>
    <source>
        <strain evidence="9 10">KCOM 1101</strain>
    </source>
</reference>
<evidence type="ECO:0000256" key="6">
    <source>
        <dbReference type="RuleBase" id="RU000716"/>
    </source>
</evidence>
<dbReference type="AlphaFoldDB" id="A0AAJ3VAI5"/>
<feature type="domain" description="RNA polymerase sigma factor 70 region 4 type 2" evidence="8">
    <location>
        <begin position="122"/>
        <end position="166"/>
    </location>
</feature>
<dbReference type="Pfam" id="PF04542">
    <property type="entry name" value="Sigma70_r2"/>
    <property type="match status" value="1"/>
</dbReference>
<dbReference type="InterPro" id="IPR013324">
    <property type="entry name" value="RNA_pol_sigma_r3/r4-like"/>
</dbReference>
<dbReference type="GO" id="GO:0016987">
    <property type="term" value="F:sigma factor activity"/>
    <property type="evidence" value="ECO:0007669"/>
    <property type="project" value="UniProtKB-KW"/>
</dbReference>
<dbReference type="PANTHER" id="PTHR43133">
    <property type="entry name" value="RNA POLYMERASE ECF-TYPE SIGMA FACTO"/>
    <property type="match status" value="1"/>
</dbReference>
<evidence type="ECO:0000259" key="7">
    <source>
        <dbReference type="Pfam" id="PF04542"/>
    </source>
</evidence>
<keyword evidence="3 6" id="KW-0731">Sigma factor</keyword>
<dbReference type="InterPro" id="IPR014284">
    <property type="entry name" value="RNA_pol_sigma-70_dom"/>
</dbReference>
<sequence>MEEAELLKALAKPKTRNKAFALLVNEYSKPLYWKIRSFVLLHDDADDVLQNTFLKAWKNIESFEGKSKISTWLYRIAINESLDFLRNKKEIVAISSDNADNGVANTLLADSYFDGNKGQAVLQEAISALPEVQRTVFIMKYYDELKYSEIHEILGTSEGALKASYHIAVNKISQYIKEHYLNSAA</sequence>
<keyword evidence="4 6" id="KW-0238">DNA-binding</keyword>
<evidence type="ECO:0000313" key="9">
    <source>
        <dbReference type="EMBL" id="PIK19106.1"/>
    </source>
</evidence>
<dbReference type="Gene3D" id="1.10.1740.10">
    <property type="match status" value="1"/>
</dbReference>